<evidence type="ECO:0000313" key="6">
    <source>
        <dbReference type="Proteomes" id="UP000095598"/>
    </source>
</evidence>
<evidence type="ECO:0000313" key="2">
    <source>
        <dbReference type="EMBL" id="CUM79277.1"/>
    </source>
</evidence>
<evidence type="ECO:0000313" key="7">
    <source>
        <dbReference type="Proteomes" id="UP001644750"/>
    </source>
</evidence>
<keyword evidence="7" id="KW-1185">Reference proteome</keyword>
<dbReference type="Proteomes" id="UP001644750">
    <property type="component" value="Unassembled WGS sequence"/>
</dbReference>
<dbReference type="EMBL" id="CYXY01000004">
    <property type="protein sequence ID" value="CUM83104.1"/>
    <property type="molecule type" value="Genomic_DNA"/>
</dbReference>
<reference evidence="4" key="3">
    <citation type="submission" date="2020-02" db="EMBL/GenBank/DDBJ databases">
        <authorList>
            <person name="Littmann E."/>
            <person name="Sorbara M."/>
        </authorList>
    </citation>
    <scope>NUCLEOTIDE SEQUENCE</scope>
    <source>
        <strain evidence="4">MSK.14.57</strain>
    </source>
</reference>
<dbReference type="EMBL" id="JAAITB010000021">
    <property type="protein sequence ID" value="NSJ79953.1"/>
    <property type="molecule type" value="Genomic_DNA"/>
</dbReference>
<reference evidence="5 6" key="1">
    <citation type="submission" date="2015-09" db="EMBL/GenBank/DDBJ databases">
        <authorList>
            <consortium name="Pathogen Informatics"/>
        </authorList>
    </citation>
    <scope>NUCLEOTIDE SEQUENCE [LARGE SCALE GENOMIC DNA]</scope>
    <source>
        <strain evidence="2 6">2789STDY5608868</strain>
        <strain evidence="3 5">2789STDY5834959</strain>
    </source>
</reference>
<proteinExistence type="predicted"/>
<sequence length="260" mass="29042">MKKTRNILVSLLACLFVILAVPTAVSAAAKAPQCPKKQTLEFYNAYISGNEMPTEGDGYIYIKNLSRSAVITNVKSSNKYYTASKAAGLNAVFVQTTSDSDSIHDVKDGEKTKLRFTVKQNGKSYNLSCAVTFKKHSRVFKSVKIGSKNYAALAKGHWTVRDKGTAPKSKVKITVKTVKNYKVDSIEIFYKNKSKKIKNGRKVSLKNATTICINYHITAKPKYYKRPTAGYRGYFFGGTVKSPLYESFYLEYEDNILAPQ</sequence>
<protein>
    <submittedName>
        <fullName evidence="2">Uncharacterized protein</fullName>
    </submittedName>
</protein>
<dbReference type="Proteomes" id="UP000095553">
    <property type="component" value="Unassembled WGS sequence"/>
</dbReference>
<evidence type="ECO:0000313" key="5">
    <source>
        <dbReference type="Proteomes" id="UP000095553"/>
    </source>
</evidence>
<reference evidence="4 7" key="2">
    <citation type="journal article" date="2020" name="Cell Host Microbe">
        <title>Functional and Genomic Variation between Human-Derived Isolates of Lachnospiraceae Reveals Inter- and Intra-Species Diversity.</title>
        <authorList>
            <person name="Sorbara M.T."/>
            <person name="Littmann E.R."/>
            <person name="Fontana E."/>
            <person name="Moody T.U."/>
            <person name="Kohout C.E."/>
            <person name="Gjonbalaj M."/>
            <person name="Eaton V."/>
            <person name="Seok R."/>
            <person name="Leiner I.M."/>
            <person name="Pamer E.G."/>
        </authorList>
    </citation>
    <scope>NUCLEOTIDE SEQUENCE [LARGE SCALE GENOMIC DNA]</scope>
    <source>
        <strain evidence="4 7">MSK.14.57</strain>
    </source>
</reference>
<dbReference type="EMBL" id="CYXT01000003">
    <property type="protein sequence ID" value="CUM79277.1"/>
    <property type="molecule type" value="Genomic_DNA"/>
</dbReference>
<organism evidence="2 6">
    <name type="scientific">Anaerostipes hadrus</name>
    <dbReference type="NCBI Taxonomy" id="649756"/>
    <lineage>
        <taxon>Bacteria</taxon>
        <taxon>Bacillati</taxon>
        <taxon>Bacillota</taxon>
        <taxon>Clostridia</taxon>
        <taxon>Lachnospirales</taxon>
        <taxon>Lachnospiraceae</taxon>
        <taxon>Anaerostipes</taxon>
    </lineage>
</organism>
<keyword evidence="1" id="KW-0732">Signal</keyword>
<name>A0A173RNB4_ANAHA</name>
<gene>
    <name evidence="2" type="ORF">ERS852425_00639</name>
    <name evidence="3" type="ORF">ERS852571_00831</name>
    <name evidence="4" type="ORF">G5A72_10265</name>
</gene>
<dbReference type="RefSeq" id="WP_055072424.1">
    <property type="nucleotide sequence ID" value="NZ_CYXT01000003.1"/>
</dbReference>
<evidence type="ECO:0000256" key="1">
    <source>
        <dbReference type="SAM" id="SignalP"/>
    </source>
</evidence>
<dbReference type="Proteomes" id="UP000095598">
    <property type="component" value="Unassembled WGS sequence"/>
</dbReference>
<dbReference type="AlphaFoldDB" id="A0A173RNB4"/>
<accession>A0A173RNB4</accession>
<feature type="signal peptide" evidence="1">
    <location>
        <begin position="1"/>
        <end position="27"/>
    </location>
</feature>
<feature type="chain" id="PRO_5014250220" evidence="1">
    <location>
        <begin position="28"/>
        <end position="260"/>
    </location>
</feature>
<evidence type="ECO:0000313" key="4">
    <source>
        <dbReference type="EMBL" id="NSJ79953.1"/>
    </source>
</evidence>
<evidence type="ECO:0000313" key="3">
    <source>
        <dbReference type="EMBL" id="CUM83104.1"/>
    </source>
</evidence>